<dbReference type="AlphaFoldDB" id="A0A7S4B3C2"/>
<evidence type="ECO:0000256" key="2">
    <source>
        <dbReference type="ARBA" id="ARBA00022771"/>
    </source>
</evidence>
<accession>A0A7S4B3C2</accession>
<dbReference type="SMART" id="SM00184">
    <property type="entry name" value="RING"/>
    <property type="match status" value="1"/>
</dbReference>
<evidence type="ECO:0000313" key="7">
    <source>
        <dbReference type="EMBL" id="CAE0751612.1"/>
    </source>
</evidence>
<dbReference type="PANTHER" id="PTHR23327">
    <property type="entry name" value="RING FINGER PROTEIN 127"/>
    <property type="match status" value="1"/>
</dbReference>
<keyword evidence="3" id="KW-0862">Zinc</keyword>
<feature type="region of interest" description="Disordered" evidence="5">
    <location>
        <begin position="1"/>
        <end position="57"/>
    </location>
</feature>
<dbReference type="InterPro" id="IPR018957">
    <property type="entry name" value="Znf_C3HC4_RING-type"/>
</dbReference>
<dbReference type="InterPro" id="IPR001841">
    <property type="entry name" value="Znf_RING"/>
</dbReference>
<keyword evidence="2 4" id="KW-0863">Zinc-finger</keyword>
<sequence length="390" mass="42049">MWPAQSTAKRDTCSPNIPCQHDSVPQQSSNGYTGTSSPDDEQQDALREKGSTLSSLPPVDLLTQAAAGMLRVCSMGCARELEHQDIKDRDSPGQFNDSNPVDQCDNHTAGSSDTSSTVATDWNSGHHAKGSLNNVPECAICVSWLCEPISLRCGHLFCRLCLLQLVQFGPGHSSCALCRTPVNLTHDSVRSHAINAKAEAAVCKGVSSSVYRVRLLASREQGKKLIADAERILPVLYIPSGLGPTRNISLDINESSSKVLVRRAFEGNHLCLFADAEPAADGKASLVRIDMAATCSDGKVRVTGSILSRTVMQEVWREEGVDGLKFAKVETIPSEITARARALLRASTENTLDSVSLFDHQTLQEKRIFRGDSLREKSAAASNTSGCPIM</sequence>
<feature type="compositionally biased region" description="Polar residues" evidence="5">
    <location>
        <begin position="93"/>
        <end position="118"/>
    </location>
</feature>
<dbReference type="InterPro" id="IPR017907">
    <property type="entry name" value="Znf_RING_CS"/>
</dbReference>
<dbReference type="Pfam" id="PF00097">
    <property type="entry name" value="zf-C3HC4"/>
    <property type="match status" value="1"/>
</dbReference>
<feature type="domain" description="RING-type" evidence="6">
    <location>
        <begin position="138"/>
        <end position="179"/>
    </location>
</feature>
<keyword evidence="1" id="KW-0479">Metal-binding</keyword>
<evidence type="ECO:0000256" key="3">
    <source>
        <dbReference type="ARBA" id="ARBA00022833"/>
    </source>
</evidence>
<dbReference type="SUPFAM" id="SSF57850">
    <property type="entry name" value="RING/U-box"/>
    <property type="match status" value="1"/>
</dbReference>
<protein>
    <recommendedName>
        <fullName evidence="6">RING-type domain-containing protein</fullName>
    </recommendedName>
</protein>
<reference evidence="7" key="1">
    <citation type="submission" date="2021-01" db="EMBL/GenBank/DDBJ databases">
        <authorList>
            <person name="Corre E."/>
            <person name="Pelletier E."/>
            <person name="Niang G."/>
            <person name="Scheremetjew M."/>
            <person name="Finn R."/>
            <person name="Kale V."/>
            <person name="Holt S."/>
            <person name="Cochrane G."/>
            <person name="Meng A."/>
            <person name="Brown T."/>
            <person name="Cohen L."/>
        </authorList>
    </citation>
    <scope>NUCLEOTIDE SEQUENCE</scope>
    <source>
        <strain evidence="7">CCMP645</strain>
    </source>
</reference>
<organism evidence="7">
    <name type="scientific">Chrysotila carterae</name>
    <name type="common">Marine alga</name>
    <name type="synonym">Syracosphaera carterae</name>
    <dbReference type="NCBI Taxonomy" id="13221"/>
    <lineage>
        <taxon>Eukaryota</taxon>
        <taxon>Haptista</taxon>
        <taxon>Haptophyta</taxon>
        <taxon>Prymnesiophyceae</taxon>
        <taxon>Isochrysidales</taxon>
        <taxon>Isochrysidaceae</taxon>
        <taxon>Chrysotila</taxon>
    </lineage>
</organism>
<dbReference type="InterPro" id="IPR013083">
    <property type="entry name" value="Znf_RING/FYVE/PHD"/>
</dbReference>
<dbReference type="PANTHER" id="PTHR23327:SF42">
    <property type="entry name" value="LON PEPTIDASE N-TERMINAL DOMAIN AND RING FINGER PROTEIN C14F5.10C"/>
    <property type="match status" value="1"/>
</dbReference>
<dbReference type="PROSITE" id="PS50089">
    <property type="entry name" value="ZF_RING_2"/>
    <property type="match status" value="1"/>
</dbReference>
<dbReference type="GO" id="GO:0008270">
    <property type="term" value="F:zinc ion binding"/>
    <property type="evidence" value="ECO:0007669"/>
    <property type="project" value="UniProtKB-KW"/>
</dbReference>
<dbReference type="GO" id="GO:0061630">
    <property type="term" value="F:ubiquitin protein ligase activity"/>
    <property type="evidence" value="ECO:0007669"/>
    <property type="project" value="TreeGrafter"/>
</dbReference>
<dbReference type="EMBL" id="HBIZ01007334">
    <property type="protein sequence ID" value="CAE0751612.1"/>
    <property type="molecule type" value="Transcribed_RNA"/>
</dbReference>
<evidence type="ECO:0000259" key="6">
    <source>
        <dbReference type="PROSITE" id="PS50089"/>
    </source>
</evidence>
<evidence type="ECO:0000256" key="5">
    <source>
        <dbReference type="SAM" id="MobiDB-lite"/>
    </source>
</evidence>
<dbReference type="Gene3D" id="3.30.40.10">
    <property type="entry name" value="Zinc/RING finger domain, C3HC4 (zinc finger)"/>
    <property type="match status" value="1"/>
</dbReference>
<dbReference type="PROSITE" id="PS00518">
    <property type="entry name" value="ZF_RING_1"/>
    <property type="match status" value="1"/>
</dbReference>
<feature type="region of interest" description="Disordered" evidence="5">
    <location>
        <begin position="87"/>
        <end position="118"/>
    </location>
</feature>
<evidence type="ECO:0000256" key="1">
    <source>
        <dbReference type="ARBA" id="ARBA00022723"/>
    </source>
</evidence>
<gene>
    <name evidence="7" type="ORF">PCAR00345_LOCUS4197</name>
</gene>
<proteinExistence type="predicted"/>
<evidence type="ECO:0000256" key="4">
    <source>
        <dbReference type="PROSITE-ProRule" id="PRU00175"/>
    </source>
</evidence>
<feature type="compositionally biased region" description="Polar residues" evidence="5">
    <location>
        <begin position="1"/>
        <end position="37"/>
    </location>
</feature>
<name>A0A7S4B3C2_CHRCT</name>